<dbReference type="EMBL" id="CP045096">
    <property type="protein sequence ID" value="QFR01149.1"/>
    <property type="molecule type" value="Genomic_DNA"/>
</dbReference>
<dbReference type="AlphaFoldDB" id="A0A5P8KEE8"/>
<dbReference type="Gene3D" id="3.40.50.1820">
    <property type="entry name" value="alpha/beta hydrolase"/>
    <property type="match status" value="1"/>
</dbReference>
<evidence type="ECO:0000259" key="1">
    <source>
        <dbReference type="Pfam" id="PF00561"/>
    </source>
</evidence>
<organism evidence="2 3">
    <name type="scientific">Streptomyces phaeolivaceus</name>
    <dbReference type="NCBI Taxonomy" id="2653200"/>
    <lineage>
        <taxon>Bacteria</taxon>
        <taxon>Bacillati</taxon>
        <taxon>Actinomycetota</taxon>
        <taxon>Actinomycetes</taxon>
        <taxon>Kitasatosporales</taxon>
        <taxon>Streptomycetaceae</taxon>
        <taxon>Streptomyces</taxon>
    </lineage>
</organism>
<dbReference type="GO" id="GO:0016020">
    <property type="term" value="C:membrane"/>
    <property type="evidence" value="ECO:0007669"/>
    <property type="project" value="TreeGrafter"/>
</dbReference>
<dbReference type="RefSeq" id="WP_152172468.1">
    <property type="nucleotide sequence ID" value="NZ_CP045096.1"/>
</dbReference>
<evidence type="ECO:0000313" key="3">
    <source>
        <dbReference type="Proteomes" id="UP000327294"/>
    </source>
</evidence>
<dbReference type="GO" id="GO:0046464">
    <property type="term" value="P:acylglycerol catabolic process"/>
    <property type="evidence" value="ECO:0007669"/>
    <property type="project" value="TreeGrafter"/>
</dbReference>
<dbReference type="Pfam" id="PF00561">
    <property type="entry name" value="Abhydrolase_1"/>
    <property type="match status" value="1"/>
</dbReference>
<gene>
    <name evidence="2" type="ORF">F9278_38785</name>
</gene>
<feature type="domain" description="AB hydrolase-1" evidence="1">
    <location>
        <begin position="35"/>
        <end position="138"/>
    </location>
</feature>
<proteinExistence type="predicted"/>
<keyword evidence="2" id="KW-0378">Hydrolase</keyword>
<reference evidence="2 3" key="1">
    <citation type="submission" date="2019-10" db="EMBL/GenBank/DDBJ databases">
        <title>Streptomyces sp. strain GY16 isolated from leaves of Broussonetia papyrifera.</title>
        <authorList>
            <person name="Mo P."/>
        </authorList>
    </citation>
    <scope>NUCLEOTIDE SEQUENCE [LARGE SCALE GENOMIC DNA]</scope>
    <source>
        <strain evidence="2 3">GY16</strain>
    </source>
</reference>
<sequence>MTPTTDRLARLTLPLTAHGTRVEVSALYRPGTGTPLVFLHGFGATKEDYADVVHQPALADRPVLAYDAPGCGASTRADLDALSVPFLVEVARQVLRARRIDRFHVVGHSMGGLTAPLLADADPARIVSFTDIEGNLAPEDRLLSRQIVTHADDDPDTFLARFAARVGASRHHGSALYASALPHKVRAGAVRGIFASMVDLSDHGALLDRFLALPMPRTFMYGERNTSLSYLPALAEHGVEPAEISPCARFPMYSNAPETWSRITTTVTRAEAVTTT</sequence>
<dbReference type="KEGG" id="sphv:F9278_38785"/>
<dbReference type="GO" id="GO:0047372">
    <property type="term" value="F:monoacylglycerol lipase activity"/>
    <property type="evidence" value="ECO:0007669"/>
    <property type="project" value="TreeGrafter"/>
</dbReference>
<accession>A0A5P8KEE8</accession>
<keyword evidence="3" id="KW-1185">Reference proteome</keyword>
<dbReference type="InterPro" id="IPR050266">
    <property type="entry name" value="AB_hydrolase_sf"/>
</dbReference>
<dbReference type="PANTHER" id="PTHR43798">
    <property type="entry name" value="MONOACYLGLYCEROL LIPASE"/>
    <property type="match status" value="1"/>
</dbReference>
<evidence type="ECO:0000313" key="2">
    <source>
        <dbReference type="EMBL" id="QFR01149.1"/>
    </source>
</evidence>
<protein>
    <submittedName>
        <fullName evidence="2">Alpha/beta fold hydrolase</fullName>
    </submittedName>
</protein>
<dbReference type="SUPFAM" id="SSF53474">
    <property type="entry name" value="alpha/beta-Hydrolases"/>
    <property type="match status" value="1"/>
</dbReference>
<dbReference type="PANTHER" id="PTHR43798:SF5">
    <property type="entry name" value="MONOACYLGLYCEROL LIPASE ABHD6"/>
    <property type="match status" value="1"/>
</dbReference>
<dbReference type="Proteomes" id="UP000327294">
    <property type="component" value="Chromosome"/>
</dbReference>
<dbReference type="InterPro" id="IPR029058">
    <property type="entry name" value="AB_hydrolase_fold"/>
</dbReference>
<dbReference type="InterPro" id="IPR000073">
    <property type="entry name" value="AB_hydrolase_1"/>
</dbReference>
<name>A0A5P8KEE8_9ACTN</name>